<dbReference type="Proteomes" id="UP000238191">
    <property type="component" value="Unassembled WGS sequence"/>
</dbReference>
<proteinExistence type="predicted"/>
<keyword evidence="2" id="KW-1185">Reference proteome</keyword>
<evidence type="ECO:0000313" key="2">
    <source>
        <dbReference type="Proteomes" id="UP000238191"/>
    </source>
</evidence>
<protein>
    <submittedName>
        <fullName evidence="1">Uncharacterized protein</fullName>
    </submittedName>
</protein>
<dbReference type="RefSeq" id="WP_046962633.1">
    <property type="nucleotide sequence ID" value="NZ_MDEI01000001.1"/>
</dbReference>
<reference evidence="2" key="1">
    <citation type="submission" date="2016-08" db="EMBL/GenBank/DDBJ databases">
        <authorList>
            <person name="Merda D."/>
            <person name="Briand M."/>
            <person name="Taghouti G."/>
            <person name="Carrere S."/>
            <person name="Gouzy J."/>
            <person name="Portier P."/>
            <person name="Jacques M.-A."/>
            <person name="Fischer-Le Saux M."/>
        </authorList>
    </citation>
    <scope>NUCLEOTIDE SEQUENCE [LARGE SCALE GENOMIC DNA]</scope>
    <source>
        <strain evidence="2">CFBP4643</strain>
    </source>
</reference>
<sequence length="101" mass="10731">MNHVSAVLDHHAHVICDSGMRQKLPTRGTSLQDGISLSFKSSQELPDILSLLQSLQIPFADVPAGWPPAAVFAHRRDQGLVQGAITTIAWVAPGMPVLGVG</sequence>
<dbReference type="EMBL" id="MDEI01000001">
    <property type="protein sequence ID" value="PPU70321.1"/>
    <property type="molecule type" value="Genomic_DNA"/>
</dbReference>
<organism evidence="1 2">
    <name type="scientific">Xanthomonas pisi</name>
    <dbReference type="NCBI Taxonomy" id="56457"/>
    <lineage>
        <taxon>Bacteria</taxon>
        <taxon>Pseudomonadati</taxon>
        <taxon>Pseudomonadota</taxon>
        <taxon>Gammaproteobacteria</taxon>
        <taxon>Lysobacterales</taxon>
        <taxon>Lysobacteraceae</taxon>
        <taxon>Xanthomonas</taxon>
    </lineage>
</organism>
<evidence type="ECO:0000313" key="1">
    <source>
        <dbReference type="EMBL" id="PPU70321.1"/>
    </source>
</evidence>
<accession>A0A2S7D912</accession>
<dbReference type="AlphaFoldDB" id="A0A2S7D912"/>
<gene>
    <name evidence="1" type="ORF">XpiCFBP4643_01850</name>
</gene>
<comment type="caution">
    <text evidence="1">The sequence shown here is derived from an EMBL/GenBank/DDBJ whole genome shotgun (WGS) entry which is preliminary data.</text>
</comment>
<dbReference type="OrthoDB" id="8776845at2"/>
<name>A0A2S7D912_9XANT</name>